<sequence>MTSWPGGSFGPDPLLALLVVILLARLILWSCLGTYIDYRLAQRRPQKPKQD</sequence>
<dbReference type="InParanoid" id="A0A2I2YS38"/>
<dbReference type="Bgee" id="ENSGGOG00000038283">
    <property type="expression patterns" value="Expressed in multicellular organism"/>
</dbReference>
<dbReference type="OMA" id="RFLLWSC"/>
<dbReference type="KEGG" id="ggo:115936259"/>
<dbReference type="AlphaFoldDB" id="A0A2I2YS38"/>
<dbReference type="STRING" id="9593.ENSGGOP00000037702"/>
<keyword evidence="1" id="KW-0472">Membrane</keyword>
<gene>
    <name evidence="2" type="primary">SMIM38</name>
</gene>
<name>A0A2I2YS38_GORGO</name>
<dbReference type="GeneID" id="115936259"/>
<evidence type="ECO:0000256" key="1">
    <source>
        <dbReference type="SAM" id="Phobius"/>
    </source>
</evidence>
<dbReference type="RefSeq" id="XP_055210679.1">
    <property type="nucleotide sequence ID" value="XM_055354704.2"/>
</dbReference>
<reference evidence="2" key="4">
    <citation type="submission" date="2025-09" db="UniProtKB">
        <authorList>
            <consortium name="Ensembl"/>
        </authorList>
    </citation>
    <scope>IDENTIFICATION</scope>
</reference>
<dbReference type="GeneTree" id="ENSGT01070000254034"/>
<keyword evidence="1" id="KW-1133">Transmembrane helix</keyword>
<accession>A0A2I2YS38</accession>
<keyword evidence="1" id="KW-0812">Transmembrane</keyword>
<dbReference type="CTD" id="107984345"/>
<reference evidence="2" key="3">
    <citation type="submission" date="2025-08" db="UniProtKB">
        <authorList>
            <consortium name="Ensembl"/>
        </authorList>
    </citation>
    <scope>IDENTIFICATION</scope>
</reference>
<feature type="transmembrane region" description="Helical" evidence="1">
    <location>
        <begin position="14"/>
        <end position="36"/>
    </location>
</feature>
<organism evidence="2 3">
    <name type="scientific">Gorilla gorilla gorilla</name>
    <name type="common">Western lowland gorilla</name>
    <dbReference type="NCBI Taxonomy" id="9595"/>
    <lineage>
        <taxon>Eukaryota</taxon>
        <taxon>Metazoa</taxon>
        <taxon>Chordata</taxon>
        <taxon>Craniata</taxon>
        <taxon>Vertebrata</taxon>
        <taxon>Euteleostomi</taxon>
        <taxon>Mammalia</taxon>
        <taxon>Eutheria</taxon>
        <taxon>Euarchontoglires</taxon>
        <taxon>Primates</taxon>
        <taxon>Haplorrhini</taxon>
        <taxon>Catarrhini</taxon>
        <taxon>Hominidae</taxon>
        <taxon>Gorilla</taxon>
    </lineage>
</organism>
<keyword evidence="3" id="KW-1185">Reference proteome</keyword>
<evidence type="ECO:0000313" key="3">
    <source>
        <dbReference type="Proteomes" id="UP000001519"/>
    </source>
</evidence>
<proteinExistence type="predicted"/>
<reference evidence="2 3" key="2">
    <citation type="journal article" date="2012" name="Nature">
        <title>Insights into hominid evolution from the gorilla genome sequence.</title>
        <authorList>
            <person name="Scally A."/>
            <person name="Dutheil J.Y."/>
            <person name="Hillier L.W."/>
            <person name="Jordan G.E."/>
            <person name="Goodhead I."/>
            <person name="Herrero J."/>
            <person name="Hobolth A."/>
            <person name="Lappalainen T."/>
            <person name="Mailund T."/>
            <person name="Marques-Bonet T."/>
            <person name="McCarthy S."/>
            <person name="Montgomery S.H."/>
            <person name="Schwalie P.C."/>
            <person name="Tang Y.A."/>
            <person name="Ward M.C."/>
            <person name="Xue Y."/>
            <person name="Yngvadottir B."/>
            <person name="Alkan C."/>
            <person name="Andersen L.N."/>
            <person name="Ayub Q."/>
            <person name="Ball E.V."/>
            <person name="Beal K."/>
            <person name="Bradley B.J."/>
            <person name="Chen Y."/>
            <person name="Clee C.M."/>
            <person name="Fitzgerald S."/>
            <person name="Graves T.A."/>
            <person name="Gu Y."/>
            <person name="Heath P."/>
            <person name="Heger A."/>
            <person name="Karakoc E."/>
            <person name="Kolb-Kokocinski A."/>
            <person name="Laird G.K."/>
            <person name="Lunter G."/>
            <person name="Meader S."/>
            <person name="Mort M."/>
            <person name="Mullikin J.C."/>
            <person name="Munch K."/>
            <person name="O'Connor T.D."/>
            <person name="Phillips A.D."/>
            <person name="Prado-Martinez J."/>
            <person name="Rogers A.S."/>
            <person name="Sajjadian S."/>
            <person name="Schmidt D."/>
            <person name="Shaw K."/>
            <person name="Simpson J.T."/>
            <person name="Stenson P.D."/>
            <person name="Turner D.J."/>
            <person name="Vigilant L."/>
            <person name="Vilella A.J."/>
            <person name="Whitener W."/>
            <person name="Zhu B."/>
            <person name="Cooper D.N."/>
            <person name="de Jong P."/>
            <person name="Dermitzakis E.T."/>
            <person name="Eichler E.E."/>
            <person name="Flicek P."/>
            <person name="Goldman N."/>
            <person name="Mundy N.I."/>
            <person name="Ning Z."/>
            <person name="Odom D.T."/>
            <person name="Ponting C.P."/>
            <person name="Quail M.A."/>
            <person name="Ryder O.A."/>
            <person name="Searle S.M."/>
            <person name="Warren W.C."/>
            <person name="Wilson R.K."/>
            <person name="Schierup M.H."/>
            <person name="Rogers J."/>
            <person name="Tyler-Smith C."/>
            <person name="Durbin R."/>
        </authorList>
    </citation>
    <scope>NUCLEOTIDE SEQUENCE [LARGE SCALE GENOMIC DNA]</scope>
</reference>
<reference evidence="3" key="1">
    <citation type="submission" date="2011-05" db="EMBL/GenBank/DDBJ databases">
        <title>Insights into the evolution of the great apes provided by the gorilla genome.</title>
        <authorList>
            <person name="Scally A."/>
        </authorList>
    </citation>
    <scope>NUCLEOTIDE SEQUENCE [LARGE SCALE GENOMIC DNA]</scope>
</reference>
<dbReference type="EMBL" id="CABD030079979">
    <property type="status" value="NOT_ANNOTATED_CDS"/>
    <property type="molecule type" value="Genomic_DNA"/>
</dbReference>
<dbReference type="Proteomes" id="UP000001519">
    <property type="component" value="Chromosome 11"/>
</dbReference>
<protein>
    <submittedName>
        <fullName evidence="2">Small integral membrane protein 38</fullName>
    </submittedName>
</protein>
<dbReference type="Ensembl" id="ENSGGOT00000044679.1">
    <property type="protein sequence ID" value="ENSGGOP00000037702.1"/>
    <property type="gene ID" value="ENSGGOG00000038283.1"/>
</dbReference>
<evidence type="ECO:0000313" key="2">
    <source>
        <dbReference type="Ensembl" id="ENSGGOP00000037702.1"/>
    </source>
</evidence>